<gene>
    <name evidence="1" type="ORF">GGQ59_002456</name>
</gene>
<dbReference type="AlphaFoldDB" id="A0A840I6I6"/>
<evidence type="ECO:0000313" key="2">
    <source>
        <dbReference type="Proteomes" id="UP000563524"/>
    </source>
</evidence>
<reference evidence="1 2" key="1">
    <citation type="submission" date="2020-08" db="EMBL/GenBank/DDBJ databases">
        <title>Genomic Encyclopedia of Type Strains, Phase IV (KMG-IV): sequencing the most valuable type-strain genomes for metagenomic binning, comparative biology and taxonomic classification.</title>
        <authorList>
            <person name="Goeker M."/>
        </authorList>
    </citation>
    <scope>NUCLEOTIDE SEQUENCE [LARGE SCALE GENOMIC DNA]</scope>
    <source>
        <strain evidence="1 2">DSM 102850</strain>
    </source>
</reference>
<name>A0A840I6I6_9PROT</name>
<comment type="caution">
    <text evidence="1">The sequence shown here is derived from an EMBL/GenBank/DDBJ whole genome shotgun (WGS) entry which is preliminary data.</text>
</comment>
<dbReference type="Proteomes" id="UP000563524">
    <property type="component" value="Unassembled WGS sequence"/>
</dbReference>
<protein>
    <submittedName>
        <fullName evidence="1">Uncharacterized protein</fullName>
    </submittedName>
</protein>
<accession>A0A840I6I6</accession>
<evidence type="ECO:0000313" key="1">
    <source>
        <dbReference type="EMBL" id="MBB4659915.1"/>
    </source>
</evidence>
<organism evidence="1 2">
    <name type="scientific">Parvularcula dongshanensis</name>
    <dbReference type="NCBI Taxonomy" id="1173995"/>
    <lineage>
        <taxon>Bacteria</taxon>
        <taxon>Pseudomonadati</taxon>
        <taxon>Pseudomonadota</taxon>
        <taxon>Alphaproteobacteria</taxon>
        <taxon>Parvularculales</taxon>
        <taxon>Parvularculaceae</taxon>
        <taxon>Parvularcula</taxon>
    </lineage>
</organism>
<dbReference type="EMBL" id="JACHOB010000005">
    <property type="protein sequence ID" value="MBB4659915.1"/>
    <property type="molecule type" value="Genomic_DNA"/>
</dbReference>
<keyword evidence="2" id="KW-1185">Reference proteome</keyword>
<sequence length="135" mass="15316">MDYKIISAFNRFDYDEEVATLEGTVALFFRIGSAALEEGSGGGRIYAEPEAYDSPNGPWFTLDFTISSKMYRPDEISAHEEIPRGLIAEFIREADTLSIRKAMFDFNTDFTARKFGHAAEQEIVFFLRTVITHTP</sequence>
<proteinExistence type="predicted"/>
<dbReference type="RefSeq" id="WP_183818972.1">
    <property type="nucleotide sequence ID" value="NZ_JACHOB010000005.1"/>
</dbReference>